<comment type="subcellular location">
    <subcellularLocation>
        <location evidence="10">Cell membrane</location>
        <topology evidence="10">Peripheral membrane protein</topology>
        <orientation evidence="10">Cytoplasmic side</orientation>
    </subcellularLocation>
</comment>
<evidence type="ECO:0000313" key="14">
    <source>
        <dbReference type="Proteomes" id="UP000070467"/>
    </source>
</evidence>
<dbReference type="InterPro" id="IPR004276">
    <property type="entry name" value="GlycoTrans_28_N"/>
</dbReference>
<proteinExistence type="inferred from homology"/>
<evidence type="ECO:0000256" key="1">
    <source>
        <dbReference type="ARBA" id="ARBA00022475"/>
    </source>
</evidence>
<keyword evidence="5 10" id="KW-0133">Cell shape</keyword>
<gene>
    <name evidence="10" type="primary">murG</name>
    <name evidence="13" type="ORF">HMPREF1871_00694</name>
</gene>
<evidence type="ECO:0000256" key="5">
    <source>
        <dbReference type="ARBA" id="ARBA00022960"/>
    </source>
</evidence>
<dbReference type="NCBIfam" id="NF009102">
    <property type="entry name" value="PRK12446.1"/>
    <property type="match status" value="1"/>
</dbReference>
<comment type="caution">
    <text evidence="10">Lacks conserved residue(s) required for the propagation of feature annotation.</text>
</comment>
<keyword evidence="1 10" id="KW-1003">Cell membrane</keyword>
<dbReference type="Pfam" id="PF03033">
    <property type="entry name" value="Glyco_transf_28"/>
    <property type="match status" value="1"/>
</dbReference>
<dbReference type="Gene3D" id="3.40.50.2000">
    <property type="entry name" value="Glycogen Phosphorylase B"/>
    <property type="match status" value="2"/>
</dbReference>
<feature type="binding site" evidence="10">
    <location>
        <position position="195"/>
    </location>
    <ligand>
        <name>UDP-N-acetyl-alpha-D-glucosamine</name>
        <dbReference type="ChEBI" id="CHEBI:57705"/>
    </ligand>
</feature>
<keyword evidence="14" id="KW-1185">Reference proteome</keyword>
<evidence type="ECO:0000256" key="10">
    <source>
        <dbReference type="HAMAP-Rule" id="MF_00033"/>
    </source>
</evidence>
<keyword evidence="7 10" id="KW-0472">Membrane</keyword>
<comment type="similarity">
    <text evidence="10">Belongs to the glycosyltransferase 28 family. MurG subfamily.</text>
</comment>
<feature type="binding site" evidence="10">
    <location>
        <position position="165"/>
    </location>
    <ligand>
        <name>UDP-N-acetyl-alpha-D-glucosamine</name>
        <dbReference type="ChEBI" id="CHEBI:57705"/>
    </ligand>
</feature>
<dbReference type="RefSeq" id="WP_066130063.1">
    <property type="nucleotide sequence ID" value="NZ_KQ959874.1"/>
</dbReference>
<keyword evidence="2 10" id="KW-0132">Cell division</keyword>
<evidence type="ECO:0000256" key="4">
    <source>
        <dbReference type="ARBA" id="ARBA00022679"/>
    </source>
</evidence>
<evidence type="ECO:0000313" key="13">
    <source>
        <dbReference type="EMBL" id="KXB58028.1"/>
    </source>
</evidence>
<feature type="domain" description="Glycosyltransferase family 28 N-terminal" evidence="11">
    <location>
        <begin position="4"/>
        <end position="142"/>
    </location>
</feature>
<dbReference type="InterPro" id="IPR006009">
    <property type="entry name" value="GlcNAc_MurG"/>
</dbReference>
<dbReference type="Proteomes" id="UP000070467">
    <property type="component" value="Unassembled WGS sequence"/>
</dbReference>
<keyword evidence="6 10" id="KW-0573">Peptidoglycan synthesis</keyword>
<evidence type="ECO:0000256" key="7">
    <source>
        <dbReference type="ARBA" id="ARBA00023136"/>
    </source>
</evidence>
<keyword evidence="3 10" id="KW-0328">Glycosyltransferase</keyword>
<dbReference type="Pfam" id="PF04101">
    <property type="entry name" value="Glyco_tran_28_C"/>
    <property type="match status" value="1"/>
</dbReference>
<comment type="function">
    <text evidence="10">Cell wall formation. Catalyzes the transfer of a GlcNAc subunit on undecaprenyl-pyrophosphoryl-MurNAc-pentapeptide (lipid intermediate I) to form undecaprenyl-pyrophosphoryl-MurNAc-(pentapeptide)GlcNAc (lipid intermediate II).</text>
</comment>
<comment type="pathway">
    <text evidence="10">Cell wall biogenesis; peptidoglycan biosynthesis.</text>
</comment>
<name>A0ABR5TMS0_9BACL</name>
<feature type="binding site" evidence="10">
    <location>
        <position position="289"/>
    </location>
    <ligand>
        <name>UDP-N-acetyl-alpha-D-glucosamine</name>
        <dbReference type="ChEBI" id="CHEBI:57705"/>
    </ligand>
</feature>
<keyword evidence="4 10" id="KW-0808">Transferase</keyword>
<dbReference type="InterPro" id="IPR007235">
    <property type="entry name" value="Glyco_trans_28_C"/>
</dbReference>
<comment type="caution">
    <text evidence="13">The sequence shown here is derived from an EMBL/GenBank/DDBJ whole genome shotgun (WGS) entry which is preliminary data.</text>
</comment>
<dbReference type="CDD" id="cd03785">
    <property type="entry name" value="GT28_MurG"/>
    <property type="match status" value="1"/>
</dbReference>
<dbReference type="EMBL" id="LSDB01000023">
    <property type="protein sequence ID" value="KXB58028.1"/>
    <property type="molecule type" value="Genomic_DNA"/>
</dbReference>
<dbReference type="HAMAP" id="MF_00033">
    <property type="entry name" value="MurG"/>
    <property type="match status" value="1"/>
</dbReference>
<comment type="catalytic activity">
    <reaction evidence="10">
        <text>di-trans,octa-cis-undecaprenyl diphospho-N-acetyl-alpha-D-muramoyl-L-alanyl-D-glutamyl-meso-2,6-diaminopimeloyl-D-alanyl-D-alanine + UDP-N-acetyl-alpha-D-glucosamine = di-trans,octa-cis-undecaprenyl diphospho-[N-acetyl-alpha-D-glucosaminyl-(1-&gt;4)]-N-acetyl-alpha-D-muramoyl-L-alanyl-D-glutamyl-meso-2,6-diaminopimeloyl-D-alanyl-D-alanine + UDP + H(+)</text>
        <dbReference type="Rhea" id="RHEA:31227"/>
        <dbReference type="ChEBI" id="CHEBI:15378"/>
        <dbReference type="ChEBI" id="CHEBI:57705"/>
        <dbReference type="ChEBI" id="CHEBI:58223"/>
        <dbReference type="ChEBI" id="CHEBI:61387"/>
        <dbReference type="ChEBI" id="CHEBI:61388"/>
        <dbReference type="EC" id="2.4.1.227"/>
    </reaction>
</comment>
<evidence type="ECO:0000256" key="8">
    <source>
        <dbReference type="ARBA" id="ARBA00023306"/>
    </source>
</evidence>
<dbReference type="SUPFAM" id="SSF53756">
    <property type="entry name" value="UDP-Glycosyltransferase/glycogen phosphorylase"/>
    <property type="match status" value="1"/>
</dbReference>
<evidence type="ECO:0000259" key="12">
    <source>
        <dbReference type="Pfam" id="PF04101"/>
    </source>
</evidence>
<sequence>MKKVLFTGGGSVGHVSVNIALIPVFKKNNYKISYIGSKKGIEKEMIRTIDGVDYFEISTGKLRRYFSLENFIDIFKVIKGIVDSIFILKKIKPDFIFSKGGFVSVPVCIAAKILKIPTILHESDLTPGLANKINIKFSKFIFTTFKETLKFLPPNKSKQIGVIVREKIYSGNKEKAYCLLKSKSNKPTILVIGGSLGSKVINEYIWNNVKKFTEYFQIIHVVGKNFYNYSIEEKGYYQFEFLKEDLFDIFKITDFAITRAGANSIYEFLALDIPTILIPLGTNQSRGDQIQNANYFKNNNFSKVINEEKIHELTLPYLQKFYENIDNIRNSIKIYKENNNIINNPENFYNIIISILEEDYGKK</sequence>
<evidence type="ECO:0000256" key="3">
    <source>
        <dbReference type="ARBA" id="ARBA00022676"/>
    </source>
</evidence>
<dbReference type="EC" id="2.4.1.227" evidence="10"/>
<reference evidence="13 14" key="1">
    <citation type="submission" date="2016-01" db="EMBL/GenBank/DDBJ databases">
        <authorList>
            <person name="Mitreva M."/>
            <person name="Pepin K.H."/>
            <person name="Mihindukulasuriya K.A."/>
            <person name="Fulton R."/>
            <person name="Fronick C."/>
            <person name="O'Laughlin M."/>
            <person name="Miner T."/>
            <person name="Herter B."/>
            <person name="Rosa B.A."/>
            <person name="Cordes M."/>
            <person name="Tomlinson C."/>
            <person name="Wollam A."/>
            <person name="Palsikar V.B."/>
            <person name="Mardis E.R."/>
            <person name="Wilson R.K."/>
        </authorList>
    </citation>
    <scope>NUCLEOTIDE SEQUENCE [LARGE SCALE GENOMIC DNA]</scope>
    <source>
        <strain evidence="13 14">KA00071</strain>
    </source>
</reference>
<keyword evidence="9 10" id="KW-0961">Cell wall biogenesis/degradation</keyword>
<dbReference type="PANTHER" id="PTHR21015:SF27">
    <property type="entry name" value="UDP-N-ACETYLGLUCOSAMINE--N-ACETYLMURAMYL-(PENTAPEPTIDE) PYROPHOSPHORYL-UNDECAPRENOL N-ACETYLGLUCOSAMINE TRANSFERASE"/>
    <property type="match status" value="1"/>
</dbReference>
<protein>
    <recommendedName>
        <fullName evidence="10">UDP-N-acetylglucosamine--N-acetylmuramyl-(pentapeptide) pyrophosphoryl-undecaprenol N-acetylglucosamine transferase</fullName>
        <ecNumber evidence="10">2.4.1.227</ecNumber>
    </recommendedName>
    <alternativeName>
        <fullName evidence="10">Undecaprenyl-PP-MurNAc-pentapeptide-UDPGlcNAc GlcNAc transferase</fullName>
    </alternativeName>
</protein>
<evidence type="ECO:0000256" key="9">
    <source>
        <dbReference type="ARBA" id="ARBA00023316"/>
    </source>
</evidence>
<feature type="domain" description="Glycosyl transferase family 28 C-terminal" evidence="12">
    <location>
        <begin position="188"/>
        <end position="315"/>
    </location>
</feature>
<keyword evidence="8 10" id="KW-0131">Cell cycle</keyword>
<accession>A0ABR5TMS0</accession>
<organism evidence="13 14">
    <name type="scientific">Gemelliphila asaccharolytica</name>
    <dbReference type="NCBI Taxonomy" id="502393"/>
    <lineage>
        <taxon>Bacteria</taxon>
        <taxon>Bacillati</taxon>
        <taxon>Bacillota</taxon>
        <taxon>Bacilli</taxon>
        <taxon>Bacillales</taxon>
        <taxon>Gemellaceae</taxon>
        <taxon>Gemelliphila</taxon>
    </lineage>
</organism>
<evidence type="ECO:0000259" key="11">
    <source>
        <dbReference type="Pfam" id="PF03033"/>
    </source>
</evidence>
<evidence type="ECO:0000256" key="6">
    <source>
        <dbReference type="ARBA" id="ARBA00022984"/>
    </source>
</evidence>
<dbReference type="PANTHER" id="PTHR21015">
    <property type="entry name" value="UDP-N-ACETYLGLUCOSAMINE--N-ACETYLMURAMYL-(PENTAPEPTIDE) PYROPHOSPHORYL-UNDECAPRENOL N-ACETYLGLUCOSAMINE TRANSFERASE 1"/>
    <property type="match status" value="1"/>
</dbReference>
<evidence type="ECO:0000256" key="2">
    <source>
        <dbReference type="ARBA" id="ARBA00022618"/>
    </source>
</evidence>